<evidence type="ECO:0000259" key="1">
    <source>
        <dbReference type="Pfam" id="PF20680"/>
    </source>
</evidence>
<accession>A0AAU8BNF6</accession>
<organism evidence="2">
    <name type="scientific">Vibrio chaetopteri</name>
    <dbReference type="NCBI Taxonomy" id="3016528"/>
    <lineage>
        <taxon>Bacteria</taxon>
        <taxon>Pseudomonadati</taxon>
        <taxon>Pseudomonadota</taxon>
        <taxon>Gammaproteobacteria</taxon>
        <taxon>Vibrionales</taxon>
        <taxon>Vibrionaceae</taxon>
        <taxon>Vibrio</taxon>
    </lineage>
</organism>
<dbReference type="EMBL" id="CP115921">
    <property type="protein sequence ID" value="XCD17896.1"/>
    <property type="molecule type" value="Genomic_DNA"/>
</dbReference>
<dbReference type="InterPro" id="IPR049202">
    <property type="entry name" value="DUF6817"/>
</dbReference>
<name>A0AAU8BNF6_9VIBR</name>
<sequence length="177" mass="19861">MEKFELLKALGAGDFQHLNGSLEAHLKGTADLLQQWHSRDVLVDAGLFHAAYGTAGFDDNMVSLSQRHEISGVIGDEAESLVYLYCSCHREEVFAQFGHKKSILFRDRYTDAQFALTDKQAADFCELTVANELELVLADASFRAKYGAELFELFLRMDNYLSDSAQSAYRDALAEFD</sequence>
<proteinExistence type="predicted"/>
<dbReference type="KEGG" id="vck:PG915_21655"/>
<gene>
    <name evidence="2" type="ORF">PG915_21655</name>
</gene>
<dbReference type="Pfam" id="PF20680">
    <property type="entry name" value="DUF6817"/>
    <property type="match status" value="1"/>
</dbReference>
<dbReference type="RefSeq" id="WP_353499065.1">
    <property type="nucleotide sequence ID" value="NZ_CP115921.1"/>
</dbReference>
<evidence type="ECO:0000313" key="2">
    <source>
        <dbReference type="EMBL" id="XCD17896.1"/>
    </source>
</evidence>
<protein>
    <submittedName>
        <fullName evidence="2">DUF6817 domain-containing protein</fullName>
    </submittedName>
</protein>
<dbReference type="PANTHER" id="PTHR37391">
    <property type="entry name" value="E3 UBIQUITIN-PROTEIN LIGASE"/>
    <property type="match status" value="1"/>
</dbReference>
<feature type="domain" description="DUF6817" evidence="1">
    <location>
        <begin position="6"/>
        <end position="90"/>
    </location>
</feature>
<dbReference type="PANTHER" id="PTHR37391:SF2">
    <property type="entry name" value="E3 UBIQUITIN-PROTEIN LIGASE"/>
    <property type="match status" value="1"/>
</dbReference>
<reference evidence="2" key="1">
    <citation type="submission" date="2023-01" db="EMBL/GenBank/DDBJ databases">
        <title>Vibrio sp. CB1-14 genome sequencing.</title>
        <authorList>
            <person name="Otstavnykh N."/>
            <person name="Isaeva M."/>
            <person name="Meleshko D."/>
        </authorList>
    </citation>
    <scope>NUCLEOTIDE SEQUENCE</scope>
    <source>
        <strain evidence="2">CB1-14</strain>
    </source>
</reference>
<dbReference type="AlphaFoldDB" id="A0AAU8BNF6"/>